<proteinExistence type="predicted"/>
<dbReference type="GO" id="GO:0006635">
    <property type="term" value="P:fatty acid beta-oxidation"/>
    <property type="evidence" value="ECO:0007669"/>
    <property type="project" value="TreeGrafter"/>
</dbReference>
<comment type="caution">
    <text evidence="1">The sequence shown here is derived from an EMBL/GenBank/DDBJ whole genome shotgun (WGS) entry which is preliminary data.</text>
</comment>
<dbReference type="Gene3D" id="3.90.226.10">
    <property type="entry name" value="2-enoyl-CoA Hydratase, Chain A, domain 1"/>
    <property type="match status" value="1"/>
</dbReference>
<dbReference type="SUPFAM" id="SSF48179">
    <property type="entry name" value="6-phosphogluconate dehydrogenase C-terminal domain-like"/>
    <property type="match status" value="1"/>
</dbReference>
<dbReference type="Gene3D" id="1.10.1040.10">
    <property type="entry name" value="N-(1-d-carboxylethyl)-l-norvaline Dehydrogenase, domain 2"/>
    <property type="match status" value="1"/>
</dbReference>
<dbReference type="InterPro" id="IPR029045">
    <property type="entry name" value="ClpP/crotonase-like_dom_sf"/>
</dbReference>
<evidence type="ECO:0000313" key="2">
    <source>
        <dbReference type="Proteomes" id="UP000440096"/>
    </source>
</evidence>
<dbReference type="Proteomes" id="UP000440096">
    <property type="component" value="Unassembled WGS sequence"/>
</dbReference>
<dbReference type="InterPro" id="IPR013328">
    <property type="entry name" value="6PGD_dom2"/>
</dbReference>
<evidence type="ECO:0000313" key="1">
    <source>
        <dbReference type="EMBL" id="MTD54496.1"/>
    </source>
</evidence>
<dbReference type="PANTHER" id="PTHR43612">
    <property type="entry name" value="TRIFUNCTIONAL ENZYME SUBUNIT ALPHA"/>
    <property type="match status" value="1"/>
</dbReference>
<dbReference type="InterPro" id="IPR008927">
    <property type="entry name" value="6-PGluconate_DH-like_C_sf"/>
</dbReference>
<reference evidence="1 2" key="1">
    <citation type="submission" date="2019-11" db="EMBL/GenBank/DDBJ databases">
        <title>Draft genome of Amycolatopsis RM579.</title>
        <authorList>
            <person name="Duangmal K."/>
            <person name="Mingma R."/>
        </authorList>
    </citation>
    <scope>NUCLEOTIDE SEQUENCE [LARGE SCALE GENOMIC DNA]</scope>
    <source>
        <strain evidence="1 2">RM579</strain>
    </source>
</reference>
<dbReference type="InterPro" id="IPR050136">
    <property type="entry name" value="FA_oxidation_alpha_subunit"/>
</dbReference>
<dbReference type="GO" id="GO:0016509">
    <property type="term" value="F:long-chain (3S)-3-hydroxyacyl-CoA dehydrogenase (NAD+) activity"/>
    <property type="evidence" value="ECO:0007669"/>
    <property type="project" value="TreeGrafter"/>
</dbReference>
<dbReference type="EMBL" id="WMBA01000012">
    <property type="protein sequence ID" value="MTD54496.1"/>
    <property type="molecule type" value="Genomic_DNA"/>
</dbReference>
<dbReference type="InterPro" id="IPR001753">
    <property type="entry name" value="Enoyl-CoA_hydra/iso"/>
</dbReference>
<protein>
    <recommendedName>
        <fullName evidence="3">Enoyl-CoA hydratase/isomerase family protein</fullName>
    </recommendedName>
</protein>
<dbReference type="SUPFAM" id="SSF52096">
    <property type="entry name" value="ClpP/crotonase"/>
    <property type="match status" value="1"/>
</dbReference>
<dbReference type="Pfam" id="PF00378">
    <property type="entry name" value="ECH_1"/>
    <property type="match status" value="1"/>
</dbReference>
<accession>A0A6N7Z544</accession>
<dbReference type="GO" id="GO:0004300">
    <property type="term" value="F:enoyl-CoA hydratase activity"/>
    <property type="evidence" value="ECO:0007669"/>
    <property type="project" value="TreeGrafter"/>
</dbReference>
<gene>
    <name evidence="1" type="ORF">GKO32_10985</name>
</gene>
<dbReference type="OrthoDB" id="3229174at2"/>
<dbReference type="RefSeq" id="WP_154756708.1">
    <property type="nucleotide sequence ID" value="NZ_WMBA01000012.1"/>
</dbReference>
<organism evidence="1 2">
    <name type="scientific">Amycolatopsis pithecellobii</name>
    <dbReference type="NCBI Taxonomy" id="664692"/>
    <lineage>
        <taxon>Bacteria</taxon>
        <taxon>Bacillati</taxon>
        <taxon>Actinomycetota</taxon>
        <taxon>Actinomycetes</taxon>
        <taxon>Pseudonocardiales</taxon>
        <taxon>Pseudonocardiaceae</taxon>
        <taxon>Amycolatopsis</taxon>
    </lineage>
</organism>
<name>A0A6N7Z544_9PSEU</name>
<dbReference type="CDD" id="cd06558">
    <property type="entry name" value="crotonase-like"/>
    <property type="match status" value="1"/>
</dbReference>
<sequence length="434" mass="45606">MTNIKQSGAVRWSWDSDGIVTITLDDPGRTSNMANARHLAGLDACLDELEARPGELRGVVLTSAKRSFFSGPDVVHAEIPAEEAAGTYDVLERFRDQLRRLETIGRPVAAALVGSALGGGFELALACHYRVGLEQPDVVWALAETQMGIMPGGGGVVRVTRMAGVAATVLDIVGPGTAYRPTAALRAGLIDDVAPTRDAVVTAARDWVLAQREPFGQRWEQPGYRIPGSDIADVREQVRRLTEGTPLLTYPAVLDVSARTAEMPVDEAFPLETQAFLELLSAPVTADMRHNYFDIKAVTAGASRPEGAASDSTAGTTSTAFPRRGELRMADAFFAENAPVIEIHADADADEAAIAAAYDNAVADGGIPIVSRGGAGPFTQALLDASGDVESIAKAARQALADGLVITAADANIASTLAAGFPVWTGGVLRYLDT</sequence>
<keyword evidence="2" id="KW-1185">Reference proteome</keyword>
<evidence type="ECO:0008006" key="3">
    <source>
        <dbReference type="Google" id="ProtNLM"/>
    </source>
</evidence>
<dbReference type="PANTHER" id="PTHR43612:SF3">
    <property type="entry name" value="TRIFUNCTIONAL ENZYME SUBUNIT ALPHA, MITOCHONDRIAL"/>
    <property type="match status" value="1"/>
</dbReference>
<dbReference type="AlphaFoldDB" id="A0A6N7Z544"/>